<gene>
    <name evidence="2" type="ORF">AO356_02665</name>
</gene>
<dbReference type="EMBL" id="CP012831">
    <property type="protein sequence ID" value="ALI05721.1"/>
    <property type="molecule type" value="Genomic_DNA"/>
</dbReference>
<accession>A0A0N9VXY7</accession>
<dbReference type="Gene3D" id="1.10.1200.10">
    <property type="entry name" value="ACP-like"/>
    <property type="match status" value="1"/>
</dbReference>
<dbReference type="RefSeq" id="WP_060738467.1">
    <property type="nucleotide sequence ID" value="NZ_CP012831.1"/>
</dbReference>
<dbReference type="SUPFAM" id="SSF47336">
    <property type="entry name" value="ACP-like"/>
    <property type="match status" value="1"/>
</dbReference>
<proteinExistence type="predicted"/>
<dbReference type="Proteomes" id="UP000059425">
    <property type="component" value="Chromosome"/>
</dbReference>
<protein>
    <recommendedName>
        <fullName evidence="1">Carrier domain-containing protein</fullName>
    </recommendedName>
</protein>
<reference evidence="2 3" key="2">
    <citation type="journal article" date="2018" name="Nature">
        <title>Mutant phenotypes for thousands of bacterial genes of unknown function.</title>
        <authorList>
            <person name="Price M.N."/>
            <person name="Wetmore K.M."/>
            <person name="Waters R.J."/>
            <person name="Callaghan M."/>
            <person name="Ray J."/>
            <person name="Liu H."/>
            <person name="Kuehl J.V."/>
            <person name="Melnyk R.A."/>
            <person name="Lamson J.S."/>
            <person name="Suh Y."/>
            <person name="Carlson H.K."/>
            <person name="Esquivel Z."/>
            <person name="Sadeeshkumar H."/>
            <person name="Chakraborty R."/>
            <person name="Zane G.M."/>
            <person name="Rubin B.E."/>
            <person name="Wall J.D."/>
            <person name="Visel A."/>
            <person name="Bristow J."/>
            <person name="Blow M.J."/>
            <person name="Arkin A.P."/>
            <person name="Deutschbauer A.M."/>
        </authorList>
    </citation>
    <scope>NUCLEOTIDE SEQUENCE [LARGE SCALE GENOMIC DNA]</scope>
    <source>
        <strain evidence="2 3">FW300-N2C3</strain>
    </source>
</reference>
<evidence type="ECO:0000313" key="3">
    <source>
        <dbReference type="Proteomes" id="UP000059425"/>
    </source>
</evidence>
<organism evidence="2 3">
    <name type="scientific">Pseudomonas fluorescens</name>
    <dbReference type="NCBI Taxonomy" id="294"/>
    <lineage>
        <taxon>Bacteria</taxon>
        <taxon>Pseudomonadati</taxon>
        <taxon>Pseudomonadota</taxon>
        <taxon>Gammaproteobacteria</taxon>
        <taxon>Pseudomonadales</taxon>
        <taxon>Pseudomonadaceae</taxon>
        <taxon>Pseudomonas</taxon>
    </lineage>
</organism>
<feature type="domain" description="Carrier" evidence="1">
    <location>
        <begin position="4"/>
        <end position="81"/>
    </location>
</feature>
<evidence type="ECO:0000313" key="2">
    <source>
        <dbReference type="EMBL" id="ALI05721.1"/>
    </source>
</evidence>
<dbReference type="AlphaFoldDB" id="A0A0N9VXY7"/>
<dbReference type="InterPro" id="IPR009081">
    <property type="entry name" value="PP-bd_ACP"/>
</dbReference>
<dbReference type="InterPro" id="IPR036736">
    <property type="entry name" value="ACP-like_sf"/>
</dbReference>
<evidence type="ECO:0000259" key="1">
    <source>
        <dbReference type="PROSITE" id="PS50075"/>
    </source>
</evidence>
<dbReference type="PROSITE" id="PS50075">
    <property type="entry name" value="CARRIER"/>
    <property type="match status" value="1"/>
</dbReference>
<sequence>MSENLSESIQAVIKSLALGIPPSDRVIGDASRLVEDLFIDSMSLVELVLALNNAFGIELPEGEVEVWRTVQDVVDSVQRHIGNSP</sequence>
<dbReference type="Pfam" id="PF00550">
    <property type="entry name" value="PP-binding"/>
    <property type="match status" value="1"/>
</dbReference>
<name>A0A0N9VXY7_PSEFL</name>
<dbReference type="OrthoDB" id="6906181at2"/>
<reference evidence="3" key="1">
    <citation type="submission" date="2015-09" db="EMBL/GenBank/DDBJ databases">
        <title>Whole genome sequence of Pseudomonas fluorescens FW300-N2C3.</title>
        <authorList>
            <person name="Ray J."/>
            <person name="Melnyk R."/>
            <person name="Deutschbauer A."/>
        </authorList>
    </citation>
    <scope>NUCLEOTIDE SEQUENCE [LARGE SCALE GENOMIC DNA]</scope>
    <source>
        <strain evidence="3">FW300-N2C3</strain>
    </source>
</reference>